<gene>
    <name evidence="1" type="ORF">INF35_04375</name>
</gene>
<organism evidence="1 2">
    <name type="scientific">Gemmiger gallinarum</name>
    <dbReference type="NCBI Taxonomy" id="2779354"/>
    <lineage>
        <taxon>Bacteria</taxon>
        <taxon>Bacillati</taxon>
        <taxon>Bacillota</taxon>
        <taxon>Clostridia</taxon>
        <taxon>Eubacteriales</taxon>
        <taxon>Gemmiger</taxon>
    </lineage>
</organism>
<dbReference type="RefSeq" id="WP_193500286.1">
    <property type="nucleotide sequence ID" value="NZ_JADCKC010000001.1"/>
</dbReference>
<evidence type="ECO:0000313" key="2">
    <source>
        <dbReference type="Proteomes" id="UP000768567"/>
    </source>
</evidence>
<keyword evidence="2" id="KW-1185">Reference proteome</keyword>
<dbReference type="EMBL" id="JADCKC010000001">
    <property type="protein sequence ID" value="MBE5037020.1"/>
    <property type="molecule type" value="Genomic_DNA"/>
</dbReference>
<sequence length="100" mass="10858">MPAAKPKPCIDISLDGVGEASTGRRRPIMSGTKASRIDISLDGVGGAPAVRQSRSRIDIPLDSGRTPAEESRRISALELELVNRHHAEVKELYRRAEKGE</sequence>
<name>A0ABR9R1Q9_9FIRM</name>
<evidence type="ECO:0000313" key="1">
    <source>
        <dbReference type="EMBL" id="MBE5037020.1"/>
    </source>
</evidence>
<accession>A0ABR9R1Q9</accession>
<reference evidence="1 2" key="1">
    <citation type="submission" date="2020-10" db="EMBL/GenBank/DDBJ databases">
        <title>ChiBAC.</title>
        <authorList>
            <person name="Zenner C."/>
            <person name="Hitch T.C.A."/>
            <person name="Clavel T."/>
        </authorList>
    </citation>
    <scope>NUCLEOTIDE SEQUENCE [LARGE SCALE GENOMIC DNA]</scope>
    <source>
        <strain evidence="1 2">DSM 109015</strain>
    </source>
</reference>
<comment type="caution">
    <text evidence="1">The sequence shown here is derived from an EMBL/GenBank/DDBJ whole genome shotgun (WGS) entry which is preliminary data.</text>
</comment>
<proteinExistence type="predicted"/>
<protein>
    <submittedName>
        <fullName evidence="1">Uncharacterized protein</fullName>
    </submittedName>
</protein>
<dbReference type="Proteomes" id="UP000768567">
    <property type="component" value="Unassembled WGS sequence"/>
</dbReference>